<accession>A0A1C1CMG2</accession>
<feature type="region of interest" description="Disordered" evidence="1">
    <location>
        <begin position="195"/>
        <end position="227"/>
    </location>
</feature>
<organism evidence="3 4">
    <name type="scientific">Cladophialophora carrionii</name>
    <dbReference type="NCBI Taxonomy" id="86049"/>
    <lineage>
        <taxon>Eukaryota</taxon>
        <taxon>Fungi</taxon>
        <taxon>Dikarya</taxon>
        <taxon>Ascomycota</taxon>
        <taxon>Pezizomycotina</taxon>
        <taxon>Eurotiomycetes</taxon>
        <taxon>Chaetothyriomycetidae</taxon>
        <taxon>Chaetothyriales</taxon>
        <taxon>Herpotrichiellaceae</taxon>
        <taxon>Cladophialophora</taxon>
    </lineage>
</organism>
<evidence type="ECO:0000313" key="3">
    <source>
        <dbReference type="EMBL" id="OCT49735.1"/>
    </source>
</evidence>
<evidence type="ECO:0000256" key="2">
    <source>
        <dbReference type="SAM" id="Phobius"/>
    </source>
</evidence>
<dbReference type="VEuPathDB" id="FungiDB:G647_08660"/>
<feature type="compositionally biased region" description="Low complexity" evidence="1">
    <location>
        <begin position="93"/>
        <end position="108"/>
    </location>
</feature>
<feature type="compositionally biased region" description="Low complexity" evidence="1">
    <location>
        <begin position="42"/>
        <end position="81"/>
    </location>
</feature>
<comment type="caution">
    <text evidence="3">The sequence shown here is derived from an EMBL/GenBank/DDBJ whole genome shotgun (WGS) entry which is preliminary data.</text>
</comment>
<dbReference type="VEuPathDB" id="FungiDB:CLCR_07328"/>
<feature type="compositionally biased region" description="Polar residues" evidence="1">
    <location>
        <begin position="208"/>
        <end position="222"/>
    </location>
</feature>
<protein>
    <submittedName>
        <fullName evidence="3">Uncharacterized protein</fullName>
    </submittedName>
</protein>
<keyword evidence="2" id="KW-1133">Transmembrane helix</keyword>
<dbReference type="OrthoDB" id="4160305at2759"/>
<keyword evidence="4" id="KW-1185">Reference proteome</keyword>
<name>A0A1C1CMG2_9EURO</name>
<gene>
    <name evidence="3" type="ORF">CLCR_07328</name>
</gene>
<proteinExistence type="predicted"/>
<dbReference type="EMBL" id="LGRB01000010">
    <property type="protein sequence ID" value="OCT49735.1"/>
    <property type="molecule type" value="Genomic_DNA"/>
</dbReference>
<feature type="region of interest" description="Disordered" evidence="1">
    <location>
        <begin position="260"/>
        <end position="325"/>
    </location>
</feature>
<dbReference type="Proteomes" id="UP000094526">
    <property type="component" value="Unassembled WGS sequence"/>
</dbReference>
<evidence type="ECO:0000313" key="4">
    <source>
        <dbReference type="Proteomes" id="UP000094526"/>
    </source>
</evidence>
<keyword evidence="2" id="KW-0812">Transmembrane</keyword>
<dbReference type="AlphaFoldDB" id="A0A1C1CMG2"/>
<sequence>MPDGAGFTGASQTFNTASLGSILSSMSSEFAESTGGRFNSNTAATQASTPDSPASSSGVSGNAGSTPPPSTTFATSASPTPGGSDDATRSLDSDATNTATNAASSATDGPVTVSEKSSCNTLSCSPALKAAVAVPIAVAAIAAILLFFFCVRRRRKRAGAEVSEKRPSKTGKKKWTRHLRAFSFDAELLMGGRFSSSNSIRSRDPSVLSRSGTASRGSNHTAEPSLHSIDEVAPPYRDAVTHAVPPSPQRSIPALTTIAADPIPRPSSTATAPPPYRSVAAGASPEPPSPSTIRNPFSDSAPVSPIEESPFNDPPEADGALAPALSRASSMYRSVMTDDATPTASEAGSIREAVVGRRVSVRNAGSTSGGSS</sequence>
<feature type="transmembrane region" description="Helical" evidence="2">
    <location>
        <begin position="130"/>
        <end position="151"/>
    </location>
</feature>
<reference evidence="4" key="1">
    <citation type="submission" date="2015-07" db="EMBL/GenBank/DDBJ databases">
        <authorList>
            <person name="Teixeira M.M."/>
            <person name="Souza R.C."/>
            <person name="Almeida L.G."/>
            <person name="Vicente V.A."/>
            <person name="de Hoog S."/>
            <person name="Bocca A.L."/>
            <person name="de Almeida S.R."/>
            <person name="Vasconcelos A.T."/>
            <person name="Felipe M.S."/>
        </authorList>
    </citation>
    <scope>NUCLEOTIDE SEQUENCE [LARGE SCALE GENOMIC DNA]</scope>
    <source>
        <strain evidence="4">KSF</strain>
    </source>
</reference>
<evidence type="ECO:0000256" key="1">
    <source>
        <dbReference type="SAM" id="MobiDB-lite"/>
    </source>
</evidence>
<feature type="region of interest" description="Disordered" evidence="1">
    <location>
        <begin position="27"/>
        <end position="112"/>
    </location>
</feature>
<keyword evidence="2" id="KW-0472">Membrane</keyword>